<dbReference type="AlphaFoldDB" id="A0A2S7INU8"/>
<comment type="caution">
    <text evidence="2">The sequence shown here is derived from an EMBL/GenBank/DDBJ whole genome shotgun (WGS) entry which is preliminary data.</text>
</comment>
<keyword evidence="3" id="KW-1185">Reference proteome</keyword>
<protein>
    <submittedName>
        <fullName evidence="2">Uncharacterized protein</fullName>
    </submittedName>
</protein>
<dbReference type="OrthoDB" id="1778949at2"/>
<dbReference type="Proteomes" id="UP000239590">
    <property type="component" value="Unassembled WGS sequence"/>
</dbReference>
<accession>A0A2S7INU8</accession>
<proteinExistence type="predicted"/>
<evidence type="ECO:0000313" key="3">
    <source>
        <dbReference type="Proteomes" id="UP000239590"/>
    </source>
</evidence>
<evidence type="ECO:0000256" key="1">
    <source>
        <dbReference type="SAM" id="MobiDB-lite"/>
    </source>
</evidence>
<feature type="region of interest" description="Disordered" evidence="1">
    <location>
        <begin position="96"/>
        <end position="115"/>
    </location>
</feature>
<evidence type="ECO:0000313" key="2">
    <source>
        <dbReference type="EMBL" id="PQA59402.1"/>
    </source>
</evidence>
<name>A0A2S7INU8_9BACT</name>
<organism evidence="2 3">
    <name type="scientific">Siphonobacter curvatus</name>
    <dbReference type="NCBI Taxonomy" id="2094562"/>
    <lineage>
        <taxon>Bacteria</taxon>
        <taxon>Pseudomonadati</taxon>
        <taxon>Bacteroidota</taxon>
        <taxon>Cytophagia</taxon>
        <taxon>Cytophagales</taxon>
        <taxon>Cytophagaceae</taxon>
        <taxon>Siphonobacter</taxon>
    </lineage>
</organism>
<sequence>MILEESAQRFGFSLPVVQHIWDGLVRSHGKQVQFNSPELGGQGQWQNGMLMIGDWNNHAMKARLAELIEHLAPLAAESPAYAEVPAAQAYARQEQPLGATDETETTEPEKTLTGGWQGTQNGISYVFYPEQSLLALNSGERYSTAPYFVLGMGQSQQQGRNTLVLLTDQGEIAVDQLTRIE</sequence>
<gene>
    <name evidence="2" type="ORF">C5O19_07040</name>
</gene>
<reference evidence="3" key="1">
    <citation type="submission" date="2018-02" db="EMBL/GenBank/DDBJ databases">
        <title>Genome sequencing of Solimonas sp. HR-BB.</title>
        <authorList>
            <person name="Lee Y."/>
            <person name="Jeon C.O."/>
        </authorList>
    </citation>
    <scope>NUCLEOTIDE SEQUENCE [LARGE SCALE GENOMIC DNA]</scope>
    <source>
        <strain evidence="3">HR-U</strain>
    </source>
</reference>
<dbReference type="EMBL" id="PTRA01000001">
    <property type="protein sequence ID" value="PQA59402.1"/>
    <property type="molecule type" value="Genomic_DNA"/>
</dbReference>
<dbReference type="RefSeq" id="WP_104710867.1">
    <property type="nucleotide sequence ID" value="NZ_PTRA01000001.1"/>
</dbReference>